<keyword evidence="3" id="KW-1185">Reference proteome</keyword>
<gene>
    <name evidence="2" type="ORF">SAMN05216360_102117</name>
</gene>
<evidence type="ECO:0000313" key="3">
    <source>
        <dbReference type="Proteomes" id="UP000198704"/>
    </source>
</evidence>
<evidence type="ECO:0000313" key="2">
    <source>
        <dbReference type="EMBL" id="SDM44575.1"/>
    </source>
</evidence>
<protein>
    <submittedName>
        <fullName evidence="2">Uncharacterized protein</fullName>
    </submittedName>
</protein>
<name>A0A1G9TBR6_9HYPH</name>
<evidence type="ECO:0000256" key="1">
    <source>
        <dbReference type="SAM" id="Coils"/>
    </source>
</evidence>
<reference evidence="3" key="1">
    <citation type="submission" date="2016-10" db="EMBL/GenBank/DDBJ databases">
        <authorList>
            <person name="Varghese N."/>
            <person name="Submissions S."/>
        </authorList>
    </citation>
    <scope>NUCLEOTIDE SEQUENCE [LARGE SCALE GENOMIC DNA]</scope>
    <source>
        <strain evidence="3">BL47</strain>
    </source>
</reference>
<feature type="coiled-coil region" evidence="1">
    <location>
        <begin position="30"/>
        <end position="57"/>
    </location>
</feature>
<keyword evidence="1" id="KW-0175">Coiled coil</keyword>
<dbReference type="Proteomes" id="UP000198704">
    <property type="component" value="Unassembled WGS sequence"/>
</dbReference>
<dbReference type="STRING" id="582672.SAMN05216360_102117"/>
<sequence length="170" mass="18786">MDIPFATREDERIRVPEEPAVTVTGDETLRQESIDILRQTQAKLEEAQAEAASLRVLLAIRTHQHSQAWRARQLCAAELEAVRSAAAARTVPREADQASTEAIARAEARTDAVQTVLGAVLASLRFWALDRRRFQALIVQASRATPDEGSAAERHAVLLAETRRVLGRTE</sequence>
<dbReference type="EMBL" id="FNHS01000002">
    <property type="protein sequence ID" value="SDM44575.1"/>
    <property type="molecule type" value="Genomic_DNA"/>
</dbReference>
<dbReference type="AlphaFoldDB" id="A0A1G9TBR6"/>
<proteinExistence type="predicted"/>
<accession>A0A1G9TBR6</accession>
<organism evidence="2 3">
    <name type="scientific">Methylobacterium phyllostachyos</name>
    <dbReference type="NCBI Taxonomy" id="582672"/>
    <lineage>
        <taxon>Bacteria</taxon>
        <taxon>Pseudomonadati</taxon>
        <taxon>Pseudomonadota</taxon>
        <taxon>Alphaproteobacteria</taxon>
        <taxon>Hyphomicrobiales</taxon>
        <taxon>Methylobacteriaceae</taxon>
        <taxon>Methylobacterium</taxon>
    </lineage>
</organism>